<feature type="compositionally biased region" description="Basic and acidic residues" evidence="1">
    <location>
        <begin position="1"/>
        <end position="10"/>
    </location>
</feature>
<evidence type="ECO:0000313" key="3">
    <source>
        <dbReference type="Proteomes" id="UP000294752"/>
    </source>
</evidence>
<dbReference type="AlphaFoldDB" id="A0A4R7D3F4"/>
<gene>
    <name evidence="2" type="ORF">B0I21_103469</name>
</gene>
<protein>
    <submittedName>
        <fullName evidence="2">Uncharacterized protein</fullName>
    </submittedName>
</protein>
<evidence type="ECO:0000313" key="2">
    <source>
        <dbReference type="EMBL" id="TDS14967.1"/>
    </source>
</evidence>
<dbReference type="EMBL" id="SNZV01000003">
    <property type="protein sequence ID" value="TDS14967.1"/>
    <property type="molecule type" value="Genomic_DNA"/>
</dbReference>
<dbReference type="Proteomes" id="UP000294752">
    <property type="component" value="Unassembled WGS sequence"/>
</dbReference>
<organism evidence="2 3">
    <name type="scientific">Sphingobacterium paludis</name>
    <dbReference type="NCBI Taxonomy" id="1476465"/>
    <lineage>
        <taxon>Bacteria</taxon>
        <taxon>Pseudomonadati</taxon>
        <taxon>Bacteroidota</taxon>
        <taxon>Sphingobacteriia</taxon>
        <taxon>Sphingobacteriales</taxon>
        <taxon>Sphingobacteriaceae</taxon>
        <taxon>Sphingobacterium</taxon>
    </lineage>
</organism>
<keyword evidence="3" id="KW-1185">Reference proteome</keyword>
<proteinExistence type="predicted"/>
<evidence type="ECO:0000256" key="1">
    <source>
        <dbReference type="SAM" id="MobiDB-lite"/>
    </source>
</evidence>
<feature type="region of interest" description="Disordered" evidence="1">
    <location>
        <begin position="1"/>
        <end position="35"/>
    </location>
</feature>
<comment type="caution">
    <text evidence="2">The sequence shown here is derived from an EMBL/GenBank/DDBJ whole genome shotgun (WGS) entry which is preliminary data.</text>
</comment>
<sequence>MFHKETDKKAACAGQAATKLNNEMSHDMSDIETKT</sequence>
<name>A0A4R7D3F4_9SPHI</name>
<accession>A0A4R7D3F4</accession>
<feature type="compositionally biased region" description="Basic and acidic residues" evidence="1">
    <location>
        <begin position="24"/>
        <end position="35"/>
    </location>
</feature>
<reference evidence="2 3" key="1">
    <citation type="submission" date="2019-03" db="EMBL/GenBank/DDBJ databases">
        <title>Genomic Encyclopedia of Type Strains, Phase III (KMG-III): the genomes of soil and plant-associated and newly described type strains.</title>
        <authorList>
            <person name="Whitman W."/>
        </authorList>
    </citation>
    <scope>NUCLEOTIDE SEQUENCE [LARGE SCALE GENOMIC DNA]</scope>
    <source>
        <strain evidence="2 3">CGMCC 1.12801</strain>
    </source>
</reference>